<dbReference type="EMBL" id="CP041692">
    <property type="protein sequence ID" value="QDP97425.1"/>
    <property type="molecule type" value="Genomic_DNA"/>
</dbReference>
<evidence type="ECO:0000256" key="4">
    <source>
        <dbReference type="ARBA" id="ARBA00023326"/>
    </source>
</evidence>
<dbReference type="Gene3D" id="2.60.40.10">
    <property type="entry name" value="Immunoglobulins"/>
    <property type="match status" value="2"/>
</dbReference>
<organism evidence="7 8">
    <name type="scientific">Microlunatus elymi</name>
    <dbReference type="NCBI Taxonomy" id="2596828"/>
    <lineage>
        <taxon>Bacteria</taxon>
        <taxon>Bacillati</taxon>
        <taxon>Actinomycetota</taxon>
        <taxon>Actinomycetes</taxon>
        <taxon>Propionibacteriales</taxon>
        <taxon>Propionibacteriaceae</taxon>
        <taxon>Microlunatus</taxon>
    </lineage>
</organism>
<keyword evidence="2" id="KW-0325">Glycoprotein</keyword>
<keyword evidence="3" id="KW-0378">Hydrolase</keyword>
<feature type="domain" description="Fibronectin type-III" evidence="6">
    <location>
        <begin position="647"/>
        <end position="736"/>
    </location>
</feature>
<dbReference type="PANTHER" id="PTHR42970">
    <property type="entry name" value="PECTATE LYASE C-RELATED"/>
    <property type="match status" value="1"/>
</dbReference>
<feature type="compositionally biased region" description="Low complexity" evidence="5">
    <location>
        <begin position="826"/>
        <end position="846"/>
    </location>
</feature>
<keyword evidence="4" id="KW-0119">Carbohydrate metabolism</keyword>
<reference evidence="7 8" key="1">
    <citation type="submission" date="2019-07" db="EMBL/GenBank/DDBJ databases">
        <title>Microlunatus dokdonensis sp. nov. isolated from the rhizospheric soil of the wild plant Elymus tsukushiensis.</title>
        <authorList>
            <person name="Ghim S.-Y."/>
            <person name="Hwang Y.-J."/>
            <person name="Son J.-S."/>
            <person name="Shin J.-H."/>
        </authorList>
    </citation>
    <scope>NUCLEOTIDE SEQUENCE [LARGE SCALE GENOMIC DNA]</scope>
    <source>
        <strain evidence="7 8">KUDC0627</strain>
    </source>
</reference>
<keyword evidence="3" id="KW-0326">Glycosidase</keyword>
<dbReference type="SUPFAM" id="SSF49265">
    <property type="entry name" value="Fibronectin type III"/>
    <property type="match status" value="1"/>
</dbReference>
<dbReference type="KEGG" id="mik:FOE78_17185"/>
<keyword evidence="8" id="KW-1185">Reference proteome</keyword>
<gene>
    <name evidence="7" type="ORF">FOE78_17185</name>
</gene>
<dbReference type="PROSITE" id="PS50853">
    <property type="entry name" value="FN3"/>
    <property type="match status" value="2"/>
</dbReference>
<proteinExistence type="predicted"/>
<feature type="region of interest" description="Disordered" evidence="5">
    <location>
        <begin position="811"/>
        <end position="899"/>
    </location>
</feature>
<accession>A0A516Q1W2</accession>
<dbReference type="Proteomes" id="UP000319263">
    <property type="component" value="Chromosome"/>
</dbReference>
<protein>
    <submittedName>
        <fullName evidence="7">Pectinesterase</fullName>
    </submittedName>
</protein>
<feature type="domain" description="Fibronectin type-III" evidence="6">
    <location>
        <begin position="740"/>
        <end position="829"/>
    </location>
</feature>
<evidence type="ECO:0000313" key="8">
    <source>
        <dbReference type="Proteomes" id="UP000319263"/>
    </source>
</evidence>
<dbReference type="InterPro" id="IPR011050">
    <property type="entry name" value="Pectin_lyase_fold/virulence"/>
</dbReference>
<feature type="compositionally biased region" description="Basic and acidic residues" evidence="5">
    <location>
        <begin position="412"/>
        <end position="443"/>
    </location>
</feature>
<evidence type="ECO:0000256" key="5">
    <source>
        <dbReference type="SAM" id="MobiDB-lite"/>
    </source>
</evidence>
<dbReference type="GO" id="GO:0046872">
    <property type="term" value="F:metal ion binding"/>
    <property type="evidence" value="ECO:0007669"/>
    <property type="project" value="UniProtKB-KW"/>
</dbReference>
<dbReference type="SUPFAM" id="SSF51126">
    <property type="entry name" value="Pectin lyase-like"/>
    <property type="match status" value="1"/>
</dbReference>
<feature type="region of interest" description="Disordered" evidence="5">
    <location>
        <begin position="392"/>
        <end position="443"/>
    </location>
</feature>
<feature type="region of interest" description="Disordered" evidence="5">
    <location>
        <begin position="469"/>
        <end position="496"/>
    </location>
</feature>
<dbReference type="Gene3D" id="2.160.20.10">
    <property type="entry name" value="Single-stranded right-handed beta-helix, Pectin lyase-like"/>
    <property type="match status" value="1"/>
</dbReference>
<dbReference type="GO" id="GO:0000272">
    <property type="term" value="P:polysaccharide catabolic process"/>
    <property type="evidence" value="ECO:0007669"/>
    <property type="project" value="UniProtKB-KW"/>
</dbReference>
<feature type="compositionally biased region" description="Low complexity" evidence="5">
    <location>
        <begin position="881"/>
        <end position="899"/>
    </location>
</feature>
<dbReference type="InterPro" id="IPR052063">
    <property type="entry name" value="Polysaccharide_Lyase_1"/>
</dbReference>
<dbReference type="SMART" id="SM00060">
    <property type="entry name" value="FN3"/>
    <property type="match status" value="2"/>
</dbReference>
<feature type="compositionally biased region" description="Low complexity" evidence="5">
    <location>
        <begin position="862"/>
        <end position="872"/>
    </location>
</feature>
<dbReference type="InterPro" id="IPR036116">
    <property type="entry name" value="FN3_sf"/>
</dbReference>
<dbReference type="PANTHER" id="PTHR42970:SF1">
    <property type="entry name" value="PECTATE LYASE C-RELATED"/>
    <property type="match status" value="1"/>
</dbReference>
<evidence type="ECO:0000256" key="2">
    <source>
        <dbReference type="ARBA" id="ARBA00023180"/>
    </source>
</evidence>
<dbReference type="InterPro" id="IPR013783">
    <property type="entry name" value="Ig-like_fold"/>
</dbReference>
<dbReference type="InterPro" id="IPR003961">
    <property type="entry name" value="FN3_dom"/>
</dbReference>
<evidence type="ECO:0000256" key="1">
    <source>
        <dbReference type="ARBA" id="ARBA00022723"/>
    </source>
</evidence>
<keyword evidence="1" id="KW-0479">Metal-binding</keyword>
<dbReference type="Pfam" id="PF00041">
    <property type="entry name" value="fn3"/>
    <property type="match status" value="1"/>
</dbReference>
<dbReference type="GO" id="GO:0016798">
    <property type="term" value="F:hydrolase activity, acting on glycosyl bonds"/>
    <property type="evidence" value="ECO:0007669"/>
    <property type="project" value="UniProtKB-KW"/>
</dbReference>
<evidence type="ECO:0000313" key="7">
    <source>
        <dbReference type="EMBL" id="QDP97425.1"/>
    </source>
</evidence>
<sequence>MTEVRSMSTERPRTVTGRPASAVTRLLALGSALCLVIALALAATGRAHADDPRLPAFPGAEGYGAMTAGGRGGEVYHVTSRELTGPGTFHDALTTAGSTPRTIVFDIGGQLPIPQIIVRNKSKITIAGQTAPGDGVTIAGNNIRFYDSSQLVIRYLRFRMTDKVHDDTMYFENCHDVMVDHSSFSWGSDEVLSIKSKDYDNPQSKNLTVQWSIVSEGLLTHSMGGLVEMNTISMHHNLYADNNDRNPKTKGVMDFVNNVVYNWGGFAYVAGGESGTNGYGNVVGNYFVAGPNSTEPQYGVFRGNENYQVYLHDNRLDSNLNGVIDGVDPGTKIMEADRPSVVVDNRFNYPPVHTESPERAYRHVINYAGDSLRRDTVDRRVTAGVQHQTGVIIDDENDVGGFPKLDPGTAPKDTDRDGMPDAWELKHGLDPNDDQDRNADRNHNGYTELEDYLNQLAAPGFPSGYPMTPLPFDGTPFEPPSDPAEEPEPSAPLNGEVARSVTVNDTSSTGTENAADWSVQSDLQVGDLTDGDRDYRFTDIPAGLLGSEWIRPAVESRAADNDDVLSFHVSRDTDVYVAHDDRISPRPGWLTSDYQDTGTMITDDQPVSYRLFKRTVPAGTRVVMGPNAGGTTMNYIVILHPTSPDSTPATPAAVGGDIATGTANLHWDAVADATRYVVYRSSVDDQHLRWVATSEEPQFSDKGLTAGMQYSYRVAAVNAGGESTLSDPIELTFHDSSKESPAAPAVPQAQPHSYSVELSWPKVDDVVGYSIQRAGADGEFTVIGHSAEPSFTDTSAQPSSHYRYRVTAFGAGGESAPSRSARKARSQCGSRHSSRRSQQSIIRRCGWPGRRSPTPRPTWCNARPTTTASSPRSARRPPPTSSTTPSMPARPATAIGSWR</sequence>
<keyword evidence="4" id="KW-0624">Polysaccharide degradation</keyword>
<name>A0A516Q1W2_9ACTN</name>
<dbReference type="InterPro" id="IPR012334">
    <property type="entry name" value="Pectin_lyas_fold"/>
</dbReference>
<evidence type="ECO:0000256" key="3">
    <source>
        <dbReference type="ARBA" id="ARBA00023295"/>
    </source>
</evidence>
<dbReference type="CDD" id="cd00063">
    <property type="entry name" value="FN3"/>
    <property type="match status" value="2"/>
</dbReference>
<dbReference type="AlphaFoldDB" id="A0A516Q1W2"/>
<dbReference type="OrthoDB" id="3862295at2"/>
<evidence type="ECO:0000259" key="6">
    <source>
        <dbReference type="PROSITE" id="PS50853"/>
    </source>
</evidence>